<name>A0A1S9RLZ1_PENBI</name>
<proteinExistence type="predicted"/>
<evidence type="ECO:0008006" key="4">
    <source>
        <dbReference type="Google" id="ProtNLM"/>
    </source>
</evidence>
<comment type="caution">
    <text evidence="2">The sequence shown here is derived from an EMBL/GenBank/DDBJ whole genome shotgun (WGS) entry which is preliminary data.</text>
</comment>
<dbReference type="EMBL" id="LJBN01000138">
    <property type="protein sequence ID" value="OOQ86515.1"/>
    <property type="molecule type" value="Genomic_DNA"/>
</dbReference>
<accession>A0A1S9RLZ1</accession>
<feature type="region of interest" description="Disordered" evidence="1">
    <location>
        <begin position="48"/>
        <end position="80"/>
    </location>
</feature>
<organism evidence="2 3">
    <name type="scientific">Penicillium brasilianum</name>
    <dbReference type="NCBI Taxonomy" id="104259"/>
    <lineage>
        <taxon>Eukaryota</taxon>
        <taxon>Fungi</taxon>
        <taxon>Dikarya</taxon>
        <taxon>Ascomycota</taxon>
        <taxon>Pezizomycotina</taxon>
        <taxon>Eurotiomycetes</taxon>
        <taxon>Eurotiomycetidae</taxon>
        <taxon>Eurotiales</taxon>
        <taxon>Aspergillaceae</taxon>
        <taxon>Penicillium</taxon>
    </lineage>
</organism>
<protein>
    <recommendedName>
        <fullName evidence="4">Calcofluor white hypersensitive protein</fullName>
    </recommendedName>
</protein>
<evidence type="ECO:0000313" key="3">
    <source>
        <dbReference type="Proteomes" id="UP000190744"/>
    </source>
</evidence>
<gene>
    <name evidence="2" type="ORF">PEBR_21072</name>
</gene>
<dbReference type="Proteomes" id="UP000190744">
    <property type="component" value="Unassembled WGS sequence"/>
</dbReference>
<sequence length="153" mass="16548">MSKSRTPLYLGLAVAGAGGYYLYRAGGDVKGAKQEMKKTTDSVPLLVDADKAREKLPRGSSAEKFGESVGKEAGSNIDEAIDNARSKARLDERIPALIDNGKQHLEDGKKQLDGFRKEARDQFNATVDKVDRTVEDKAAEAKGTVSSWFGGKK</sequence>
<evidence type="ECO:0000313" key="2">
    <source>
        <dbReference type="EMBL" id="OOQ86515.1"/>
    </source>
</evidence>
<reference evidence="3" key="1">
    <citation type="submission" date="2015-09" db="EMBL/GenBank/DDBJ databases">
        <authorList>
            <person name="Fill T.P."/>
            <person name="Baretta J.F."/>
            <person name="de Almeida L.G."/>
            <person name="Rocha M."/>
            <person name="de Souza D.H."/>
            <person name="Malavazi I."/>
            <person name="Cerdeira L.T."/>
            <person name="Hong H."/>
            <person name="Samborskyy M."/>
            <person name="de Vasconcelos A.T."/>
            <person name="Leadlay P."/>
            <person name="Rodrigues-Filho E."/>
        </authorList>
    </citation>
    <scope>NUCLEOTIDE SEQUENCE [LARGE SCALE GENOMIC DNA]</scope>
    <source>
        <strain evidence="3">LaBioMMi 136</strain>
    </source>
</reference>
<feature type="compositionally biased region" description="Basic and acidic residues" evidence="1">
    <location>
        <begin position="48"/>
        <end position="57"/>
    </location>
</feature>
<evidence type="ECO:0000256" key="1">
    <source>
        <dbReference type="SAM" id="MobiDB-lite"/>
    </source>
</evidence>
<dbReference type="AlphaFoldDB" id="A0A1S9RLZ1"/>